<evidence type="ECO:0000313" key="2">
    <source>
        <dbReference type="Proteomes" id="UP001145114"/>
    </source>
</evidence>
<dbReference type="EMBL" id="JAMZIH010006183">
    <property type="protein sequence ID" value="KAJ1674190.1"/>
    <property type="molecule type" value="Genomic_DNA"/>
</dbReference>
<accession>A0ACC1HDW5</accession>
<feature type="non-terminal residue" evidence="1">
    <location>
        <position position="178"/>
    </location>
</feature>
<organism evidence="1 2">
    <name type="scientific">Spiromyces aspiralis</name>
    <dbReference type="NCBI Taxonomy" id="68401"/>
    <lineage>
        <taxon>Eukaryota</taxon>
        <taxon>Fungi</taxon>
        <taxon>Fungi incertae sedis</taxon>
        <taxon>Zoopagomycota</taxon>
        <taxon>Kickxellomycotina</taxon>
        <taxon>Kickxellomycetes</taxon>
        <taxon>Kickxellales</taxon>
        <taxon>Kickxellaceae</taxon>
        <taxon>Spiromyces</taxon>
    </lineage>
</organism>
<reference evidence="1" key="1">
    <citation type="submission" date="2022-06" db="EMBL/GenBank/DDBJ databases">
        <title>Phylogenomic reconstructions and comparative analyses of Kickxellomycotina fungi.</title>
        <authorList>
            <person name="Reynolds N.K."/>
            <person name="Stajich J.E."/>
            <person name="Barry K."/>
            <person name="Grigoriev I.V."/>
            <person name="Crous P."/>
            <person name="Smith M.E."/>
        </authorList>
    </citation>
    <scope>NUCLEOTIDE SEQUENCE</scope>
    <source>
        <strain evidence="1">RSA 2271</strain>
    </source>
</reference>
<evidence type="ECO:0000313" key="1">
    <source>
        <dbReference type="EMBL" id="KAJ1674190.1"/>
    </source>
</evidence>
<comment type="caution">
    <text evidence="1">The sequence shown here is derived from an EMBL/GenBank/DDBJ whole genome shotgun (WGS) entry which is preliminary data.</text>
</comment>
<keyword evidence="2" id="KW-1185">Reference proteome</keyword>
<proteinExistence type="predicted"/>
<sequence>MEQSTSAETSYRQAPTSVEDDKRRPRLPKFTIEKMASIDSKKKARSYAELLEPEHTLGVESASAAPSGRYDPMALDAQYFEGVQQRATAMYNGFMGSFLHPGRQDDVRPEEERIFNERYPYLESNGFTLEHLRRMKHSMIKMVEEANFEASSVALAFVYYEKLVLEGYVVKDNRKLVA</sequence>
<name>A0ACC1HDW5_9FUNG</name>
<gene>
    <name evidence="1" type="ORF">EV182_003779</name>
</gene>
<dbReference type="Proteomes" id="UP001145114">
    <property type="component" value="Unassembled WGS sequence"/>
</dbReference>
<protein>
    <submittedName>
        <fullName evidence="1">Uncharacterized protein</fullName>
    </submittedName>
</protein>